<feature type="compositionally biased region" description="Basic and acidic residues" evidence="1">
    <location>
        <begin position="32"/>
        <end position="44"/>
    </location>
</feature>
<gene>
    <name evidence="2" type="ORF">DERYTH_LOCUS17345</name>
</gene>
<evidence type="ECO:0000256" key="1">
    <source>
        <dbReference type="SAM" id="MobiDB-lite"/>
    </source>
</evidence>
<dbReference type="EMBL" id="CAJVPY010016257">
    <property type="protein sequence ID" value="CAG8756142.1"/>
    <property type="molecule type" value="Genomic_DNA"/>
</dbReference>
<evidence type="ECO:0000313" key="3">
    <source>
        <dbReference type="Proteomes" id="UP000789405"/>
    </source>
</evidence>
<feature type="non-terminal residue" evidence="2">
    <location>
        <position position="1"/>
    </location>
</feature>
<evidence type="ECO:0000313" key="2">
    <source>
        <dbReference type="EMBL" id="CAG8756142.1"/>
    </source>
</evidence>
<organism evidence="2 3">
    <name type="scientific">Dentiscutata erythropus</name>
    <dbReference type="NCBI Taxonomy" id="1348616"/>
    <lineage>
        <taxon>Eukaryota</taxon>
        <taxon>Fungi</taxon>
        <taxon>Fungi incertae sedis</taxon>
        <taxon>Mucoromycota</taxon>
        <taxon>Glomeromycotina</taxon>
        <taxon>Glomeromycetes</taxon>
        <taxon>Diversisporales</taxon>
        <taxon>Gigasporaceae</taxon>
        <taxon>Dentiscutata</taxon>
    </lineage>
</organism>
<sequence>SSGNFAKGSPRRIMNIQNQDISHDMQRKRKARNNETAEQRETRLAHNHKRKRKKRVAETTEE</sequence>
<feature type="compositionally biased region" description="Basic residues" evidence="1">
    <location>
        <begin position="45"/>
        <end position="55"/>
    </location>
</feature>
<dbReference type="Proteomes" id="UP000789405">
    <property type="component" value="Unassembled WGS sequence"/>
</dbReference>
<reference evidence="2" key="1">
    <citation type="submission" date="2021-06" db="EMBL/GenBank/DDBJ databases">
        <authorList>
            <person name="Kallberg Y."/>
            <person name="Tangrot J."/>
            <person name="Rosling A."/>
        </authorList>
    </citation>
    <scope>NUCLEOTIDE SEQUENCE</scope>
    <source>
        <strain evidence="2">MA453B</strain>
    </source>
</reference>
<name>A0A9N9NS62_9GLOM</name>
<protein>
    <submittedName>
        <fullName evidence="2">12335_t:CDS:1</fullName>
    </submittedName>
</protein>
<feature type="region of interest" description="Disordered" evidence="1">
    <location>
        <begin position="1"/>
        <end position="62"/>
    </location>
</feature>
<dbReference type="AlphaFoldDB" id="A0A9N9NS62"/>
<accession>A0A9N9NS62</accession>
<proteinExistence type="predicted"/>
<keyword evidence="3" id="KW-1185">Reference proteome</keyword>
<comment type="caution">
    <text evidence="2">The sequence shown here is derived from an EMBL/GenBank/DDBJ whole genome shotgun (WGS) entry which is preliminary data.</text>
</comment>